<dbReference type="EMBL" id="JAUTXU010000023">
    <property type="protein sequence ID" value="KAK3720143.1"/>
    <property type="molecule type" value="Genomic_DNA"/>
</dbReference>
<name>A0ACC3NNC4_9PEZI</name>
<comment type="caution">
    <text evidence="1">The sequence shown here is derived from an EMBL/GenBank/DDBJ whole genome shotgun (WGS) entry which is preliminary data.</text>
</comment>
<gene>
    <name evidence="1" type="ORF">LTR37_003967</name>
</gene>
<organism evidence="1 2">
    <name type="scientific">Vermiconidia calcicola</name>
    <dbReference type="NCBI Taxonomy" id="1690605"/>
    <lineage>
        <taxon>Eukaryota</taxon>
        <taxon>Fungi</taxon>
        <taxon>Dikarya</taxon>
        <taxon>Ascomycota</taxon>
        <taxon>Pezizomycotina</taxon>
        <taxon>Dothideomycetes</taxon>
        <taxon>Dothideomycetidae</taxon>
        <taxon>Mycosphaerellales</taxon>
        <taxon>Extremaceae</taxon>
        <taxon>Vermiconidia</taxon>
    </lineage>
</organism>
<reference evidence="1" key="1">
    <citation type="submission" date="2023-07" db="EMBL/GenBank/DDBJ databases">
        <title>Black Yeasts Isolated from many extreme environments.</title>
        <authorList>
            <person name="Coleine C."/>
            <person name="Stajich J.E."/>
            <person name="Selbmann L."/>
        </authorList>
    </citation>
    <scope>NUCLEOTIDE SEQUENCE</scope>
    <source>
        <strain evidence="1">CCFEE 5714</strain>
    </source>
</reference>
<evidence type="ECO:0000313" key="2">
    <source>
        <dbReference type="Proteomes" id="UP001281147"/>
    </source>
</evidence>
<protein>
    <submittedName>
        <fullName evidence="1">Uncharacterized protein</fullName>
    </submittedName>
</protein>
<keyword evidence="2" id="KW-1185">Reference proteome</keyword>
<proteinExistence type="predicted"/>
<dbReference type="Proteomes" id="UP001281147">
    <property type="component" value="Unassembled WGS sequence"/>
</dbReference>
<evidence type="ECO:0000313" key="1">
    <source>
        <dbReference type="EMBL" id="KAK3720143.1"/>
    </source>
</evidence>
<accession>A0ACC3NNC4</accession>
<sequence length="168" mass="18685">MGCAMMYVGLYVRIKPPVEDAPVPPAGYVALVCIYLFASFFQWGWGPVCWIYVSEIPTARLRGLNVALGAATQWLFNLVIARAVPNMLATMGEGGYGAFITFSCFCFSMFVFVWFLVPETKGMHLEQMDDLFGVTELVKQMDAESNSVSEKGSQSGKNRHVEEITENK</sequence>